<keyword evidence="6 10" id="KW-0472">Membrane</keyword>
<evidence type="ECO:0000256" key="3">
    <source>
        <dbReference type="ARBA" id="ARBA00022475"/>
    </source>
</evidence>
<feature type="transmembrane region" description="Helical" evidence="10">
    <location>
        <begin position="84"/>
        <end position="100"/>
    </location>
</feature>
<dbReference type="PANTHER" id="PTHR30561:SF0">
    <property type="entry name" value="GUANIDINIUM EXPORTER"/>
    <property type="match status" value="1"/>
</dbReference>
<evidence type="ECO:0000256" key="6">
    <source>
        <dbReference type="ARBA" id="ARBA00023136"/>
    </source>
</evidence>
<keyword evidence="5 10" id="KW-1133">Transmembrane helix</keyword>
<reference evidence="11 12" key="1">
    <citation type="submission" date="2016-04" db="EMBL/GenBank/DDBJ databases">
        <title>Complete Genome Sequence of Halotalea alkalilenta IHB B 13600.</title>
        <authorList>
            <person name="Swarnkar M.K."/>
            <person name="Sharma A."/>
            <person name="Kaushal K."/>
            <person name="Soni R."/>
            <person name="Rana S."/>
            <person name="Singh A.K."/>
            <person name="Gulati A."/>
        </authorList>
    </citation>
    <scope>NUCLEOTIDE SEQUENCE [LARGE SCALE GENOMIC DNA]</scope>
    <source>
        <strain evidence="11 12">IHB B 13600</strain>
    </source>
</reference>
<evidence type="ECO:0000256" key="7">
    <source>
        <dbReference type="ARBA" id="ARBA00038151"/>
    </source>
</evidence>
<comment type="similarity">
    <text evidence="7">Belongs to the drug/metabolite transporter (DMT) superfamily. Small multidrug resistance (SMR) (TC 2.A.7.1) family. Gdx/SugE subfamily.</text>
</comment>
<evidence type="ECO:0000256" key="4">
    <source>
        <dbReference type="ARBA" id="ARBA00022692"/>
    </source>
</evidence>
<evidence type="ECO:0000313" key="12">
    <source>
        <dbReference type="Proteomes" id="UP000077875"/>
    </source>
</evidence>
<dbReference type="InterPro" id="IPR000390">
    <property type="entry name" value="Small_drug/metabolite_transptr"/>
</dbReference>
<comment type="subcellular location">
    <subcellularLocation>
        <location evidence="1 9">Cell membrane</location>
        <topology evidence="1 9">Multi-pass membrane protein</topology>
    </subcellularLocation>
</comment>
<dbReference type="Proteomes" id="UP000077875">
    <property type="component" value="Chromosome"/>
</dbReference>
<evidence type="ECO:0000256" key="2">
    <source>
        <dbReference type="ARBA" id="ARBA00022448"/>
    </source>
</evidence>
<dbReference type="Pfam" id="PF00893">
    <property type="entry name" value="Multi_Drug_Res"/>
    <property type="match status" value="1"/>
</dbReference>
<dbReference type="EMBL" id="CP015243">
    <property type="protein sequence ID" value="ANF57075.1"/>
    <property type="molecule type" value="Genomic_DNA"/>
</dbReference>
<sequence length="104" mass="10772">MSLKGWAMLLPAAAAEVGWALGLKQAQSVGDWALTLVLVAASFALLLHASRRMPVATAYVVFVALGTAGTAAVDMFWLGSGWDLATAAFIALLLLGVIGLKRTS</sequence>
<evidence type="ECO:0000256" key="5">
    <source>
        <dbReference type="ARBA" id="ARBA00022989"/>
    </source>
</evidence>
<keyword evidence="3" id="KW-1003">Cell membrane</keyword>
<dbReference type="SUPFAM" id="SSF103481">
    <property type="entry name" value="Multidrug resistance efflux transporter EmrE"/>
    <property type="match status" value="1"/>
</dbReference>
<dbReference type="InterPro" id="IPR045324">
    <property type="entry name" value="Small_multidrug_res"/>
</dbReference>
<feature type="transmembrane region" description="Helical" evidence="10">
    <location>
        <begin position="56"/>
        <end position="78"/>
    </location>
</feature>
<accession>A0A172YDM3</accession>
<dbReference type="Gene3D" id="1.10.3730.20">
    <property type="match status" value="1"/>
</dbReference>
<proteinExistence type="inferred from homology"/>
<dbReference type="PANTHER" id="PTHR30561">
    <property type="entry name" value="SMR FAMILY PROTON-DEPENDENT DRUG EFFLUX TRANSPORTER SUGE"/>
    <property type="match status" value="1"/>
</dbReference>
<evidence type="ECO:0000256" key="1">
    <source>
        <dbReference type="ARBA" id="ARBA00004651"/>
    </source>
</evidence>
<dbReference type="InterPro" id="IPR037185">
    <property type="entry name" value="EmrE-like"/>
</dbReference>
<dbReference type="AlphaFoldDB" id="A0A172YDM3"/>
<dbReference type="GO" id="GO:0005886">
    <property type="term" value="C:plasma membrane"/>
    <property type="evidence" value="ECO:0007669"/>
    <property type="project" value="UniProtKB-SubCell"/>
</dbReference>
<evidence type="ECO:0000256" key="8">
    <source>
        <dbReference type="ARBA" id="ARBA00039168"/>
    </source>
</evidence>
<dbReference type="RefSeq" id="WP_027348821.1">
    <property type="nucleotide sequence ID" value="NZ_CP015243.1"/>
</dbReference>
<organism evidence="11 12">
    <name type="scientific">Halotalea alkalilenta</name>
    <dbReference type="NCBI Taxonomy" id="376489"/>
    <lineage>
        <taxon>Bacteria</taxon>
        <taxon>Pseudomonadati</taxon>
        <taxon>Pseudomonadota</taxon>
        <taxon>Gammaproteobacteria</taxon>
        <taxon>Oceanospirillales</taxon>
        <taxon>Halomonadaceae</taxon>
        <taxon>Halotalea</taxon>
    </lineage>
</organism>
<name>A0A172YDM3_9GAMM</name>
<evidence type="ECO:0000256" key="10">
    <source>
        <dbReference type="SAM" id="Phobius"/>
    </source>
</evidence>
<keyword evidence="2" id="KW-0813">Transport</keyword>
<dbReference type="STRING" id="376489.A5892_06015"/>
<feature type="transmembrane region" description="Helical" evidence="10">
    <location>
        <begin position="32"/>
        <end position="49"/>
    </location>
</feature>
<keyword evidence="12" id="KW-1185">Reference proteome</keyword>
<gene>
    <name evidence="11" type="ORF">A5892_06015</name>
</gene>
<evidence type="ECO:0000313" key="11">
    <source>
        <dbReference type="EMBL" id="ANF57075.1"/>
    </source>
</evidence>
<evidence type="ECO:0000256" key="9">
    <source>
        <dbReference type="RuleBase" id="RU003942"/>
    </source>
</evidence>
<dbReference type="KEGG" id="haa:A5892_06015"/>
<keyword evidence="4 9" id="KW-0812">Transmembrane</keyword>
<protein>
    <recommendedName>
        <fullName evidence="8">Guanidinium exporter</fullName>
    </recommendedName>
</protein>
<dbReference type="GO" id="GO:0022857">
    <property type="term" value="F:transmembrane transporter activity"/>
    <property type="evidence" value="ECO:0007669"/>
    <property type="project" value="InterPro"/>
</dbReference>